<dbReference type="InterPro" id="IPR001764">
    <property type="entry name" value="Glyco_hydro_3_N"/>
</dbReference>
<keyword evidence="5" id="KW-0326">Glycosidase</keyword>
<protein>
    <recommendedName>
        <fullName evidence="3">beta-N-acetylhexosaminidase</fullName>
        <ecNumber evidence="3">3.2.1.52</ecNumber>
    </recommendedName>
</protein>
<feature type="domain" description="Glycoside hydrolase family 3 C-terminal" evidence="8">
    <location>
        <begin position="427"/>
        <end position="582"/>
    </location>
</feature>
<evidence type="ECO:0000256" key="2">
    <source>
        <dbReference type="ARBA" id="ARBA00005336"/>
    </source>
</evidence>
<dbReference type="OrthoDB" id="9805821at2"/>
<evidence type="ECO:0000313" key="9">
    <source>
        <dbReference type="EMBL" id="TRY16961.1"/>
    </source>
</evidence>
<dbReference type="InterPro" id="IPR050226">
    <property type="entry name" value="NagZ_Beta-hexosaminidase"/>
</dbReference>
<dbReference type="Proteomes" id="UP000317638">
    <property type="component" value="Unassembled WGS sequence"/>
</dbReference>
<evidence type="ECO:0000259" key="8">
    <source>
        <dbReference type="Pfam" id="PF01915"/>
    </source>
</evidence>
<dbReference type="Pfam" id="PF00933">
    <property type="entry name" value="Glyco_hydro_3"/>
    <property type="match status" value="1"/>
</dbReference>
<reference evidence="9 10" key="1">
    <citation type="submission" date="2019-07" db="EMBL/GenBank/DDBJ databases">
        <authorList>
            <person name="Zhou L.-Y."/>
        </authorList>
    </citation>
    <scope>NUCLEOTIDE SEQUENCE [LARGE SCALE GENOMIC DNA]</scope>
    <source>
        <strain evidence="9 10">YIM 101269</strain>
    </source>
</reference>
<dbReference type="PRINTS" id="PR00133">
    <property type="entry name" value="GLHYDRLASE3"/>
</dbReference>
<evidence type="ECO:0000256" key="5">
    <source>
        <dbReference type="ARBA" id="ARBA00023295"/>
    </source>
</evidence>
<dbReference type="PANTHER" id="PTHR30480">
    <property type="entry name" value="BETA-HEXOSAMINIDASE-RELATED"/>
    <property type="match status" value="1"/>
</dbReference>
<keyword evidence="6" id="KW-0732">Signal</keyword>
<dbReference type="InterPro" id="IPR017853">
    <property type="entry name" value="GH"/>
</dbReference>
<evidence type="ECO:0000256" key="6">
    <source>
        <dbReference type="SAM" id="SignalP"/>
    </source>
</evidence>
<gene>
    <name evidence="9" type="ORF">FOJ82_13955</name>
</gene>
<dbReference type="EMBL" id="VKKG01000006">
    <property type="protein sequence ID" value="TRY16961.1"/>
    <property type="molecule type" value="Genomic_DNA"/>
</dbReference>
<dbReference type="Gene3D" id="3.40.50.1700">
    <property type="entry name" value="Glycoside hydrolase family 3 C-terminal domain"/>
    <property type="match status" value="1"/>
</dbReference>
<dbReference type="InterPro" id="IPR036881">
    <property type="entry name" value="Glyco_hydro_3_C_sf"/>
</dbReference>
<evidence type="ECO:0000313" key="10">
    <source>
        <dbReference type="Proteomes" id="UP000317638"/>
    </source>
</evidence>
<dbReference type="GO" id="GO:0005975">
    <property type="term" value="P:carbohydrate metabolic process"/>
    <property type="evidence" value="ECO:0007669"/>
    <property type="project" value="InterPro"/>
</dbReference>
<dbReference type="SUPFAM" id="SSF51445">
    <property type="entry name" value="(Trans)glycosidases"/>
    <property type="match status" value="1"/>
</dbReference>
<dbReference type="SUPFAM" id="SSF52279">
    <property type="entry name" value="Beta-D-glucan exohydrolase, C-terminal domain"/>
    <property type="match status" value="1"/>
</dbReference>
<dbReference type="GO" id="GO:0009254">
    <property type="term" value="P:peptidoglycan turnover"/>
    <property type="evidence" value="ECO:0007669"/>
    <property type="project" value="TreeGrafter"/>
</dbReference>
<evidence type="ECO:0000256" key="1">
    <source>
        <dbReference type="ARBA" id="ARBA00001231"/>
    </source>
</evidence>
<organism evidence="9 10">
    <name type="scientific">Tessaracoccus rhinocerotis</name>
    <dbReference type="NCBI Taxonomy" id="1689449"/>
    <lineage>
        <taxon>Bacteria</taxon>
        <taxon>Bacillati</taxon>
        <taxon>Actinomycetota</taxon>
        <taxon>Actinomycetes</taxon>
        <taxon>Propionibacteriales</taxon>
        <taxon>Propionibacteriaceae</taxon>
        <taxon>Tessaracoccus</taxon>
    </lineage>
</organism>
<dbReference type="PANTHER" id="PTHR30480:SF13">
    <property type="entry name" value="BETA-HEXOSAMINIDASE"/>
    <property type="match status" value="1"/>
</dbReference>
<evidence type="ECO:0000256" key="4">
    <source>
        <dbReference type="ARBA" id="ARBA00022801"/>
    </source>
</evidence>
<comment type="caution">
    <text evidence="9">The sequence shown here is derived from an EMBL/GenBank/DDBJ whole genome shotgun (WGS) entry which is preliminary data.</text>
</comment>
<feature type="domain" description="Glycoside hydrolase family 3 N-terminal" evidence="7">
    <location>
        <begin position="80"/>
        <end position="387"/>
    </location>
</feature>
<dbReference type="InterPro" id="IPR002772">
    <property type="entry name" value="Glyco_hydro_3_C"/>
</dbReference>
<dbReference type="EC" id="3.2.1.52" evidence="3"/>
<comment type="catalytic activity">
    <reaction evidence="1">
        <text>Hydrolysis of terminal non-reducing N-acetyl-D-hexosamine residues in N-acetyl-beta-D-hexosaminides.</text>
        <dbReference type="EC" id="3.2.1.52"/>
    </reaction>
</comment>
<name>A0A553JWV8_9ACTN</name>
<dbReference type="GO" id="GO:0004563">
    <property type="term" value="F:beta-N-acetylhexosaminidase activity"/>
    <property type="evidence" value="ECO:0007669"/>
    <property type="project" value="UniProtKB-EC"/>
</dbReference>
<sequence length="675" mass="70212">MTGARLGAAHVLAAGLVFAGISPAVADTPPPSSPDGIAEVVDAMSVEQLVGQMTWTHVYGNSADDTSMAASNQARYGVDTPAQVVEKFDLGGVLYFAWSNPVVTSNPEGTAALSNGLQAASTGDDGSGIPLAVTIDQEGGIVARMGAPATVLPGNMALGATFDADLARAQGEVLGSELAAVGVNVDFAPVVDINTNPANPVIGVRSMGSDPDAVGELGVAQILGLQSQNVGAAAKHFPGHGDTVTDSHTGLPIVTYPRETLDRHLAPFQDAIDAGVDMVMTAHVIVEAIDPEMPGTLSHAVLTDLLREELGFDGVITTDALDMAALKQLPDNPLDDGQIAVLAIQAGSDILLNSPNVQASLDGVLDAVADGDITRDRLEESVTRILEWKLERGVAEDDPSVPVDSVLDVVGNDEHLATAAEIADRSVTLLRNEGRVLPLDPAEDSVLMVGAGSAWPERMGPMLANLGFSVTEDYENGGSPSAAYRTRAVGKAYSHDAVVFASYNASGNAAQQQMVAELAATGTPVIVVATRNPYDINVMPDADAVLNIYGWGVPNHLAGARAIAGLVNPSGRLPVDVPTADGSGTLLELGFGLSYETPVVPEEPVFDDQLNRSNDFYTIPSVTGVEYWVDGKLAKAKRYPAKGTVTITATAADGYYVVDGSETEWNHTFEKPGRR</sequence>
<proteinExistence type="inferred from homology"/>
<keyword evidence="4 9" id="KW-0378">Hydrolase</keyword>
<dbReference type="Gene3D" id="3.20.20.300">
    <property type="entry name" value="Glycoside hydrolase, family 3, N-terminal domain"/>
    <property type="match status" value="1"/>
</dbReference>
<comment type="similarity">
    <text evidence="2">Belongs to the glycosyl hydrolase 3 family.</text>
</comment>
<feature type="chain" id="PRO_5022141809" description="beta-N-acetylhexosaminidase" evidence="6">
    <location>
        <begin position="27"/>
        <end position="675"/>
    </location>
</feature>
<dbReference type="AlphaFoldDB" id="A0A553JWV8"/>
<feature type="signal peptide" evidence="6">
    <location>
        <begin position="1"/>
        <end position="26"/>
    </location>
</feature>
<dbReference type="RefSeq" id="WP_143939104.1">
    <property type="nucleotide sequence ID" value="NZ_VKKG01000006.1"/>
</dbReference>
<dbReference type="InterPro" id="IPR036962">
    <property type="entry name" value="Glyco_hydro_3_N_sf"/>
</dbReference>
<accession>A0A553JWV8</accession>
<dbReference type="Pfam" id="PF01915">
    <property type="entry name" value="Glyco_hydro_3_C"/>
    <property type="match status" value="1"/>
</dbReference>
<evidence type="ECO:0000256" key="3">
    <source>
        <dbReference type="ARBA" id="ARBA00012663"/>
    </source>
</evidence>
<keyword evidence="10" id="KW-1185">Reference proteome</keyword>
<evidence type="ECO:0000259" key="7">
    <source>
        <dbReference type="Pfam" id="PF00933"/>
    </source>
</evidence>